<feature type="region of interest" description="Disordered" evidence="1">
    <location>
        <begin position="179"/>
        <end position="216"/>
    </location>
</feature>
<proteinExistence type="predicted"/>
<keyword evidence="3" id="KW-1185">Reference proteome</keyword>
<sequence length="256" mass="27562">MKSRVPSSSRQKRLAADEGDEQDEHDASPHKRTRAGSGAAFKWLWSPPPSSASPAPESLWTYSDRSDRERRLFRGPNDGDVPRSFSLPPEPTTYRRYRRRGAISVTASSSPGEVDRHLAAQLEQQIAIIRLKSAAAAGTDDEAELERVRRELDGVQIDATLPTILGISLDFGRKLDLGPSGSLDEGSRNKEEPGSPAGAGGCLWNPKKGKLGDGDNLRPVGCGAVVRVSGGVCGGTGGEGATAGLWRREKRRRPRT</sequence>
<organism evidence="2 3">
    <name type="scientific">Colletotrichum sojae</name>
    <dbReference type="NCBI Taxonomy" id="2175907"/>
    <lineage>
        <taxon>Eukaryota</taxon>
        <taxon>Fungi</taxon>
        <taxon>Dikarya</taxon>
        <taxon>Ascomycota</taxon>
        <taxon>Pezizomycotina</taxon>
        <taxon>Sordariomycetes</taxon>
        <taxon>Hypocreomycetidae</taxon>
        <taxon>Glomerellales</taxon>
        <taxon>Glomerellaceae</taxon>
        <taxon>Colletotrichum</taxon>
        <taxon>Colletotrichum orchidearum species complex</taxon>
    </lineage>
</organism>
<evidence type="ECO:0000313" key="3">
    <source>
        <dbReference type="Proteomes" id="UP000652219"/>
    </source>
</evidence>
<evidence type="ECO:0000313" key="2">
    <source>
        <dbReference type="EMBL" id="KAF6810863.1"/>
    </source>
</evidence>
<feature type="compositionally biased region" description="Gly residues" evidence="1">
    <location>
        <begin position="232"/>
        <end position="241"/>
    </location>
</feature>
<reference evidence="2 3" key="1">
    <citation type="journal article" date="2020" name="Phytopathology">
        <title>Genome Sequence Resources of Colletotrichum truncatum, C. plurivorum, C. musicola, and C. sojae: Four Species Pathogenic to Soybean (Glycine max).</title>
        <authorList>
            <person name="Rogerio F."/>
            <person name="Boufleur T.R."/>
            <person name="Ciampi-Guillardi M."/>
            <person name="Sukno S.A."/>
            <person name="Thon M.R."/>
            <person name="Massola Junior N.S."/>
            <person name="Baroncelli R."/>
        </authorList>
    </citation>
    <scope>NUCLEOTIDE SEQUENCE [LARGE SCALE GENOMIC DNA]</scope>
    <source>
        <strain evidence="2 3">LFN0009</strain>
    </source>
</reference>
<dbReference type="EMBL" id="WIGN01000081">
    <property type="protein sequence ID" value="KAF6810863.1"/>
    <property type="molecule type" value="Genomic_DNA"/>
</dbReference>
<accession>A0A8H6JDS7</accession>
<dbReference type="Proteomes" id="UP000652219">
    <property type="component" value="Unassembled WGS sequence"/>
</dbReference>
<feature type="region of interest" description="Disordered" evidence="1">
    <location>
        <begin position="232"/>
        <end position="256"/>
    </location>
</feature>
<comment type="caution">
    <text evidence="2">The sequence shown here is derived from an EMBL/GenBank/DDBJ whole genome shotgun (WGS) entry which is preliminary data.</text>
</comment>
<dbReference type="AlphaFoldDB" id="A0A8H6JDS7"/>
<name>A0A8H6JDS7_9PEZI</name>
<feature type="region of interest" description="Disordered" evidence="1">
    <location>
        <begin position="1"/>
        <end position="92"/>
    </location>
</feature>
<protein>
    <submittedName>
        <fullName evidence="2">Uncharacterized protein</fullName>
    </submittedName>
</protein>
<evidence type="ECO:0000256" key="1">
    <source>
        <dbReference type="SAM" id="MobiDB-lite"/>
    </source>
</evidence>
<gene>
    <name evidence="2" type="ORF">CSOJ01_06078</name>
</gene>